<organism evidence="2 3">
    <name type="scientific">Panicum miliaceum</name>
    <name type="common">Proso millet</name>
    <name type="synonym">Broomcorn millet</name>
    <dbReference type="NCBI Taxonomy" id="4540"/>
    <lineage>
        <taxon>Eukaryota</taxon>
        <taxon>Viridiplantae</taxon>
        <taxon>Streptophyta</taxon>
        <taxon>Embryophyta</taxon>
        <taxon>Tracheophyta</taxon>
        <taxon>Spermatophyta</taxon>
        <taxon>Magnoliopsida</taxon>
        <taxon>Liliopsida</taxon>
        <taxon>Poales</taxon>
        <taxon>Poaceae</taxon>
        <taxon>PACMAD clade</taxon>
        <taxon>Panicoideae</taxon>
        <taxon>Panicodae</taxon>
        <taxon>Paniceae</taxon>
        <taxon>Panicinae</taxon>
        <taxon>Panicum</taxon>
        <taxon>Panicum sect. Panicum</taxon>
    </lineage>
</organism>
<name>A0A3L6PRH2_PANMI</name>
<evidence type="ECO:0000256" key="1">
    <source>
        <dbReference type="SAM" id="SignalP"/>
    </source>
</evidence>
<reference evidence="3" key="1">
    <citation type="journal article" date="2019" name="Nat. Commun.">
        <title>The genome of broomcorn millet.</title>
        <authorList>
            <person name="Zou C."/>
            <person name="Miki D."/>
            <person name="Li D."/>
            <person name="Tang Q."/>
            <person name="Xiao L."/>
            <person name="Rajput S."/>
            <person name="Deng P."/>
            <person name="Jia W."/>
            <person name="Huang R."/>
            <person name="Zhang M."/>
            <person name="Sun Y."/>
            <person name="Hu J."/>
            <person name="Fu X."/>
            <person name="Schnable P.S."/>
            <person name="Li F."/>
            <person name="Zhang H."/>
            <person name="Feng B."/>
            <person name="Zhu X."/>
            <person name="Liu R."/>
            <person name="Schnable J.C."/>
            <person name="Zhu J.-K."/>
            <person name="Zhang H."/>
        </authorList>
    </citation>
    <scope>NUCLEOTIDE SEQUENCE [LARGE SCALE GENOMIC DNA]</scope>
</reference>
<accession>A0A3L6PRH2</accession>
<evidence type="ECO:0000313" key="2">
    <source>
        <dbReference type="EMBL" id="RLM61285.1"/>
    </source>
</evidence>
<dbReference type="EMBL" id="PQIB02000016">
    <property type="protein sequence ID" value="RLM61285.1"/>
    <property type="molecule type" value="Genomic_DNA"/>
</dbReference>
<sequence length="114" mass="12041">MRRPWLACGIVIGCCWLGPGSRGRACGVRVDWRNGVSFVLDSIARFGSCRGLAPCCLAMIPAPTPCCAAAPPCSWPQAPAAFSAMDEDPAILSDGIKQRLASCWTEPSRVCSLA</sequence>
<gene>
    <name evidence="2" type="ORF">C2845_PM14G08770</name>
</gene>
<dbReference type="AlphaFoldDB" id="A0A3L6PRH2"/>
<dbReference type="Proteomes" id="UP000275267">
    <property type="component" value="Unassembled WGS sequence"/>
</dbReference>
<dbReference type="OrthoDB" id="10463415at2759"/>
<keyword evidence="1" id="KW-0732">Signal</keyword>
<proteinExistence type="predicted"/>
<protein>
    <recommendedName>
        <fullName evidence="4">Secreted protein</fullName>
    </recommendedName>
</protein>
<evidence type="ECO:0008006" key="4">
    <source>
        <dbReference type="Google" id="ProtNLM"/>
    </source>
</evidence>
<keyword evidence="3" id="KW-1185">Reference proteome</keyword>
<evidence type="ECO:0000313" key="3">
    <source>
        <dbReference type="Proteomes" id="UP000275267"/>
    </source>
</evidence>
<feature type="signal peptide" evidence="1">
    <location>
        <begin position="1"/>
        <end position="23"/>
    </location>
</feature>
<feature type="chain" id="PRO_5018021946" description="Secreted protein" evidence="1">
    <location>
        <begin position="24"/>
        <end position="114"/>
    </location>
</feature>
<comment type="caution">
    <text evidence="2">The sequence shown here is derived from an EMBL/GenBank/DDBJ whole genome shotgun (WGS) entry which is preliminary data.</text>
</comment>